<dbReference type="InterPro" id="IPR021862">
    <property type="entry name" value="DUF3472"/>
</dbReference>
<gene>
    <name evidence="2" type="ORF">ACFFTL_26005</name>
</gene>
<name>A0ABV5RCN9_9ACTN</name>
<dbReference type="Gene3D" id="2.80.10.50">
    <property type="match status" value="1"/>
</dbReference>
<evidence type="ECO:0000313" key="2">
    <source>
        <dbReference type="EMBL" id="MFB9575638.1"/>
    </source>
</evidence>
<evidence type="ECO:0000313" key="3">
    <source>
        <dbReference type="Proteomes" id="UP001589710"/>
    </source>
</evidence>
<comment type="caution">
    <text evidence="2">The sequence shown here is derived from an EMBL/GenBank/DDBJ whole genome shotgun (WGS) entry which is preliminary data.</text>
</comment>
<organism evidence="2 3">
    <name type="scientific">Streptomyces yanii</name>
    <dbReference type="NCBI Taxonomy" id="78510"/>
    <lineage>
        <taxon>Bacteria</taxon>
        <taxon>Bacillati</taxon>
        <taxon>Actinomycetota</taxon>
        <taxon>Actinomycetes</taxon>
        <taxon>Kitasatosporales</taxon>
        <taxon>Streptomycetaceae</taxon>
        <taxon>Streptomyces</taxon>
    </lineage>
</organism>
<dbReference type="Pfam" id="PF00652">
    <property type="entry name" value="Ricin_B_lectin"/>
    <property type="match status" value="1"/>
</dbReference>
<dbReference type="RefSeq" id="WP_386144445.1">
    <property type="nucleotide sequence ID" value="NZ_BAAAXD010000027.1"/>
</dbReference>
<protein>
    <submittedName>
        <fullName evidence="2">DUF3472 domain-containing protein</fullName>
    </submittedName>
</protein>
<dbReference type="PROSITE" id="PS50231">
    <property type="entry name" value="RICIN_B_LECTIN"/>
    <property type="match status" value="1"/>
</dbReference>
<sequence length="387" mass="41110">MGDTPGTYTHYTFPARTPDLSSVTWSTTVTADPGFTSHTFWSHQFGFNQGNGGYIGMQDNGGEDQLFLFSVRDVNQAKPGSKGSWCQDFGGEGTGYSCRMNVPWKAGHTYTFNVASEGGGWFGATVEGTTAHTSFKLGSILTPATGIKTAGMVDWVEYYRWSMPRSTCVQQPYSAATFGLPKATTLNNTQVTGTATRPENNGDCANVTSTIGPDGGEQVLGIGNSTRDAVTDRAGNCLDVEGVDHAQLEWAEDADLAADENRAAVVETCHRRTDQGWVHGADRTLRLVNNFCLTAAPEAAGNDKKVPVTTCAGTPGPLTTWTYGAQGSIVNDATGQCPYAPGGKRDRAPCGTARLHRQGRPAVDRAPRLIPRAGVTAGRAGVTLTQR</sequence>
<reference evidence="2 3" key="1">
    <citation type="submission" date="2024-09" db="EMBL/GenBank/DDBJ databases">
        <authorList>
            <person name="Sun Q."/>
            <person name="Mori K."/>
        </authorList>
    </citation>
    <scope>NUCLEOTIDE SEQUENCE [LARGE SCALE GENOMIC DNA]</scope>
    <source>
        <strain evidence="2 3">JCM 3331</strain>
    </source>
</reference>
<dbReference type="EMBL" id="JBHMCG010000115">
    <property type="protein sequence ID" value="MFB9575638.1"/>
    <property type="molecule type" value="Genomic_DNA"/>
</dbReference>
<feature type="domain" description="Ricin B lectin" evidence="1">
    <location>
        <begin position="261"/>
        <end position="345"/>
    </location>
</feature>
<dbReference type="Pfam" id="PF11958">
    <property type="entry name" value="DUF3472"/>
    <property type="match status" value="1"/>
</dbReference>
<proteinExistence type="predicted"/>
<dbReference type="SUPFAM" id="SSF50370">
    <property type="entry name" value="Ricin B-like lectins"/>
    <property type="match status" value="1"/>
</dbReference>
<dbReference type="Proteomes" id="UP001589710">
    <property type="component" value="Unassembled WGS sequence"/>
</dbReference>
<dbReference type="InterPro" id="IPR035992">
    <property type="entry name" value="Ricin_B-like_lectins"/>
</dbReference>
<evidence type="ECO:0000259" key="1">
    <source>
        <dbReference type="Pfam" id="PF00652"/>
    </source>
</evidence>
<accession>A0ABV5RCN9</accession>
<dbReference type="InterPro" id="IPR000772">
    <property type="entry name" value="Ricin_B_lectin"/>
</dbReference>
<keyword evidence="3" id="KW-1185">Reference proteome</keyword>